<dbReference type="SUPFAM" id="SSF49410">
    <property type="entry name" value="Alpha-macroglobulin receptor domain"/>
    <property type="match status" value="1"/>
</dbReference>
<dbReference type="SMART" id="SM01361">
    <property type="entry name" value="A2M_recep"/>
    <property type="match status" value="1"/>
</dbReference>
<dbReference type="InterPro" id="IPR009048">
    <property type="entry name" value="A-macroglobulin_rcpt-bd"/>
</dbReference>
<sequence length="159" mass="18711">KRLMRQMETFTSCKLSFFSRTQEPASMSILDISLPTGFMPINEYLNALSDNRARVISNWEFNKALSEKGSLILYLDKVAHNPIEVLPIKLRQTHKVGILQPASVSIYEYYDETKCVRYYHPQKKDGRILRRCQNDECLCAEENCSMQERRKIKYQHRIT</sequence>
<dbReference type="PANTHER" id="PTHR11412:SF81">
    <property type="entry name" value="COMPLEMENT C3"/>
    <property type="match status" value="1"/>
</dbReference>
<reference evidence="2" key="1">
    <citation type="journal article" date="2001" name="Proc. Natl. Acad. Sci. U.S.A.">
        <title>Hypoxia-induced gene expression profiling in the euryoxic fish Gillichthys mirabilis.</title>
        <authorList>
            <person name="Gracey A.Y."/>
            <person name="Troll J.V."/>
            <person name="Somero G.N."/>
        </authorList>
    </citation>
    <scope>NUCLEOTIDE SEQUENCE</scope>
    <source>
        <tissue evidence="2">Liver</tissue>
    </source>
</reference>
<feature type="non-terminal residue" evidence="2">
    <location>
        <position position="1"/>
    </location>
</feature>
<feature type="non-terminal residue" evidence="2">
    <location>
        <position position="159"/>
    </location>
</feature>
<dbReference type="EMBL" id="AF266184">
    <property type="protein sequence ID" value="AAG13304.1"/>
    <property type="molecule type" value="mRNA"/>
</dbReference>
<evidence type="ECO:0000259" key="1">
    <source>
        <dbReference type="SMART" id="SM01361"/>
    </source>
</evidence>
<name>Q9DFP8_GILMI</name>
<evidence type="ECO:0000313" key="2">
    <source>
        <dbReference type="EMBL" id="AAG13304.1"/>
    </source>
</evidence>
<dbReference type="AlphaFoldDB" id="Q9DFP8"/>
<dbReference type="Pfam" id="PF07677">
    <property type="entry name" value="A2M_recep"/>
    <property type="match status" value="1"/>
</dbReference>
<dbReference type="InterPro" id="IPR036595">
    <property type="entry name" value="A-macroglobulin_rcpt-bd_sf"/>
</dbReference>
<accession>Q9DFP8</accession>
<dbReference type="GO" id="GO:0005576">
    <property type="term" value="C:extracellular region"/>
    <property type="evidence" value="ECO:0007669"/>
    <property type="project" value="InterPro"/>
</dbReference>
<dbReference type="PANTHER" id="PTHR11412">
    <property type="entry name" value="MACROGLOBULIN / COMPLEMENT"/>
    <property type="match status" value="1"/>
</dbReference>
<dbReference type="MEROPS" id="I39.007"/>
<protein>
    <submittedName>
        <fullName evidence="2">Complelement componenet C3</fullName>
    </submittedName>
</protein>
<dbReference type="InterPro" id="IPR050473">
    <property type="entry name" value="A2M/Complement_sys"/>
</dbReference>
<organism evidence="2">
    <name type="scientific">Gillichthys mirabilis</name>
    <name type="common">Long-jawed mudsucker</name>
    <dbReference type="NCBI Taxonomy" id="8222"/>
    <lineage>
        <taxon>Eukaryota</taxon>
        <taxon>Metazoa</taxon>
        <taxon>Chordata</taxon>
        <taxon>Craniata</taxon>
        <taxon>Vertebrata</taxon>
        <taxon>Euteleostomi</taxon>
        <taxon>Actinopterygii</taxon>
        <taxon>Neopterygii</taxon>
        <taxon>Teleostei</taxon>
        <taxon>Neoteleostei</taxon>
        <taxon>Acanthomorphata</taxon>
        <taxon>Gobiaria</taxon>
        <taxon>Gobiiformes</taxon>
        <taxon>Gobioidei</taxon>
        <taxon>Gobiidae</taxon>
        <taxon>Gobionellinae</taxon>
        <taxon>Gillichthys</taxon>
    </lineage>
</organism>
<dbReference type="Gene3D" id="2.60.40.690">
    <property type="entry name" value="Alpha-macroglobulin, receptor-binding domain"/>
    <property type="match status" value="1"/>
</dbReference>
<proteinExistence type="evidence at transcript level"/>
<feature type="domain" description="Alpha-macroglobulin receptor-binding" evidence="1">
    <location>
        <begin position="25"/>
        <end position="119"/>
    </location>
</feature>